<accession>A0A0M2ZP88</accession>
<proteinExistence type="inferred from homology"/>
<evidence type="ECO:0000256" key="3">
    <source>
        <dbReference type="ARBA" id="ARBA00022617"/>
    </source>
</evidence>
<evidence type="ECO:0000256" key="2">
    <source>
        <dbReference type="ARBA" id="ARBA00010617"/>
    </source>
</evidence>
<accession>A0A1A0QA09</accession>
<dbReference type="GO" id="GO:0020037">
    <property type="term" value="F:heme binding"/>
    <property type="evidence" value="ECO:0007669"/>
    <property type="project" value="InterPro"/>
</dbReference>
<comment type="caution">
    <text evidence="10">The sequence shown here is derived from an EMBL/GenBank/DDBJ whole genome shotgun (WGS) entry which is preliminary data.</text>
</comment>
<dbReference type="GO" id="GO:0016125">
    <property type="term" value="P:sterol metabolic process"/>
    <property type="evidence" value="ECO:0007669"/>
    <property type="project" value="TreeGrafter"/>
</dbReference>
<dbReference type="GO" id="GO:0005506">
    <property type="term" value="F:iron ion binding"/>
    <property type="evidence" value="ECO:0007669"/>
    <property type="project" value="InterPro"/>
</dbReference>
<comment type="similarity">
    <text evidence="2 9">Belongs to the cytochrome P450 family.</text>
</comment>
<dbReference type="PRINTS" id="PR00385">
    <property type="entry name" value="P450"/>
</dbReference>
<feature type="binding site" description="axial binding residue" evidence="8">
    <location>
        <position position="438"/>
    </location>
    <ligand>
        <name>heme</name>
        <dbReference type="ChEBI" id="CHEBI:30413"/>
    </ligand>
    <ligandPart>
        <name>Fe</name>
        <dbReference type="ChEBI" id="CHEBI:18248"/>
    </ligandPart>
</feature>
<evidence type="ECO:0000313" key="10">
    <source>
        <dbReference type="EMBL" id="ORA65285.1"/>
    </source>
</evidence>
<dbReference type="AlphaFoldDB" id="A0A0M2ZP88"/>
<dbReference type="STRING" id="81858.BST23_14450"/>
<reference evidence="10 11" key="1">
    <citation type="submission" date="2017-02" db="EMBL/GenBank/DDBJ databases">
        <title>The new phylogeny of genus Mycobacterium.</title>
        <authorList>
            <person name="Tortoli E."/>
            <person name="Trovato A."/>
            <person name="Cirillo D.M."/>
        </authorList>
    </citation>
    <scope>NUCLEOTIDE SEQUENCE [LARGE SCALE GENOMIC DNA]</scope>
    <source>
        <strain evidence="10 11">FI-09383</strain>
    </source>
</reference>
<evidence type="ECO:0000256" key="6">
    <source>
        <dbReference type="ARBA" id="ARBA00023004"/>
    </source>
</evidence>
<gene>
    <name evidence="10" type="ORF">BST23_14450</name>
</gene>
<dbReference type="SUPFAM" id="SSF48264">
    <property type="entry name" value="Cytochrome P450"/>
    <property type="match status" value="1"/>
</dbReference>
<dbReference type="Gene3D" id="1.10.630.10">
    <property type="entry name" value="Cytochrome P450"/>
    <property type="match status" value="1"/>
</dbReference>
<dbReference type="Pfam" id="PF00067">
    <property type="entry name" value="p450"/>
    <property type="match status" value="1"/>
</dbReference>
<dbReference type="PROSITE" id="PS00086">
    <property type="entry name" value="CYTOCHROME_P450"/>
    <property type="match status" value="1"/>
</dbReference>
<keyword evidence="7 9" id="KW-0503">Monooxygenase</keyword>
<name>A0A0M2ZP88_9MYCO</name>
<dbReference type="OrthoDB" id="9764248at2"/>
<evidence type="ECO:0000256" key="5">
    <source>
        <dbReference type="ARBA" id="ARBA00023002"/>
    </source>
</evidence>
<dbReference type="PANTHER" id="PTHR24286:SF24">
    <property type="entry name" value="LANOSTEROL 14-ALPHA DEMETHYLASE"/>
    <property type="match status" value="1"/>
</dbReference>
<dbReference type="EMBL" id="MVHP01000015">
    <property type="protein sequence ID" value="ORA65285.1"/>
    <property type="molecule type" value="Genomic_DNA"/>
</dbReference>
<dbReference type="InterPro" id="IPR017972">
    <property type="entry name" value="Cyt_P450_CS"/>
</dbReference>
<evidence type="ECO:0000256" key="4">
    <source>
        <dbReference type="ARBA" id="ARBA00022723"/>
    </source>
</evidence>
<keyword evidence="6 8" id="KW-0408">Iron</keyword>
<dbReference type="GO" id="GO:0016705">
    <property type="term" value="F:oxidoreductase activity, acting on paired donors, with incorporation or reduction of molecular oxygen"/>
    <property type="evidence" value="ECO:0007669"/>
    <property type="project" value="InterPro"/>
</dbReference>
<evidence type="ECO:0000256" key="7">
    <source>
        <dbReference type="ARBA" id="ARBA00023033"/>
    </source>
</evidence>
<comment type="cofactor">
    <cofactor evidence="1 8">
        <name>heme</name>
        <dbReference type="ChEBI" id="CHEBI:30413"/>
    </cofactor>
</comment>
<dbReference type="RefSeq" id="WP_046750624.1">
    <property type="nucleotide sequence ID" value="NZ_JBCGVB010000018.1"/>
</dbReference>
<keyword evidence="5 9" id="KW-0560">Oxidoreductase</keyword>
<keyword evidence="4 8" id="KW-0479">Metal-binding</keyword>
<evidence type="ECO:0000256" key="8">
    <source>
        <dbReference type="PIRSR" id="PIRSR602403-1"/>
    </source>
</evidence>
<dbReference type="InterPro" id="IPR002403">
    <property type="entry name" value="Cyt_P450_E_grp-IV"/>
</dbReference>
<sequence length="492" mass="55965">MATISTKDYLLDQAKRRLTPTLNNLPLGPLERRLNEREWPQFVLAEPPAGSGLKPVMGDSGVPILGHMIEAFRGGPDYVLKVYRKYGPVHYAHSPALSSVSALGPDATQEVFSNKNKDYSQKGWHPVIGPFFNRGLMMLDFEEHMFHRRIMQEAFTRTRLTGYVEHIDKVASKVVANDWVANDARFLLHPALKELTLDIASVVFMGHEPGTDHELVTKVNEAFAITTRAGGAIIRTSVPPFKWWRGLRARKVLEDYFEERVKERRHSGGTDMLSVLCQSEDEDGNRFTDEDIVNHMIFLMMAAHDTSTSTLTTMGYQLAANPEWQERCRDESSRLGDGPLDIEALEKLETLDLVINESLRLVTPLPFNVRQAVRDTDLLGYYIPAGTNIVTWPGMNHRLPELWTNPEKFDPDRFAEPRSEHKKHRYAFAPFGGGAHKCIGMVFGQLEIKTVMHRLLRKYRLELPRPGYKPHYDYAGMPVPMDGMPIVLRPLH</sequence>
<evidence type="ECO:0000313" key="11">
    <source>
        <dbReference type="Proteomes" id="UP000192772"/>
    </source>
</evidence>
<dbReference type="InterPro" id="IPR036396">
    <property type="entry name" value="Cyt_P450_sf"/>
</dbReference>
<dbReference type="CDD" id="cd11045">
    <property type="entry name" value="CYP136-like"/>
    <property type="match status" value="1"/>
</dbReference>
<dbReference type="InterPro" id="IPR001128">
    <property type="entry name" value="Cyt_P450"/>
</dbReference>
<keyword evidence="3 8" id="KW-0349">Heme</keyword>
<protein>
    <submittedName>
        <fullName evidence="10">Cytochrome P450</fullName>
    </submittedName>
</protein>
<dbReference type="Proteomes" id="UP000192772">
    <property type="component" value="Unassembled WGS sequence"/>
</dbReference>
<evidence type="ECO:0000256" key="1">
    <source>
        <dbReference type="ARBA" id="ARBA00001971"/>
    </source>
</evidence>
<evidence type="ECO:0000256" key="9">
    <source>
        <dbReference type="RuleBase" id="RU000461"/>
    </source>
</evidence>
<organism evidence="10 11">
    <name type="scientific">Mycolicibacterium elephantis</name>
    <dbReference type="NCBI Taxonomy" id="81858"/>
    <lineage>
        <taxon>Bacteria</taxon>
        <taxon>Bacillati</taxon>
        <taxon>Actinomycetota</taxon>
        <taxon>Actinomycetes</taxon>
        <taxon>Mycobacteriales</taxon>
        <taxon>Mycobacteriaceae</taxon>
        <taxon>Mycolicibacterium</taxon>
    </lineage>
</organism>
<dbReference type="GO" id="GO:0004497">
    <property type="term" value="F:monooxygenase activity"/>
    <property type="evidence" value="ECO:0007669"/>
    <property type="project" value="UniProtKB-KW"/>
</dbReference>
<dbReference type="PANTHER" id="PTHR24286">
    <property type="entry name" value="CYTOCHROME P450 26"/>
    <property type="match status" value="1"/>
</dbReference>
<dbReference type="PRINTS" id="PR00465">
    <property type="entry name" value="EP450IV"/>
</dbReference>